<dbReference type="SUPFAM" id="SSF52540">
    <property type="entry name" value="P-loop containing nucleoside triphosphate hydrolases"/>
    <property type="match status" value="1"/>
</dbReference>
<accession>A0A3B0SIH5</accession>
<dbReference type="GO" id="GO:0006790">
    <property type="term" value="P:sulfur compound metabolic process"/>
    <property type="evidence" value="ECO:0007669"/>
    <property type="project" value="TreeGrafter"/>
</dbReference>
<sequence>MHTDPTRVLYISGAGRSGTTVLNGILDTLNGVSAFGEVWHFWKVVQDVDHRCGCRELLADCPLWSPVIEDYPSPDIICEMEGLRLSVGRIRQIWRIGGRSRRDSPELRMFTDAAVRIYRTLALHAECATLVDSSKTPAFAMLVGSSPEVSMRIVHLVRDPRAVVASWSRQKQSRGVEHPESLEARSLGHVLREWIFFNTIGLRYLRRRFPTMVVRLEDLVDDPTTTLEAIRGFAGVDATASLVSPDGRVMVGGAHSVAGNPDRFAAGSTKLHASEDWRTLLPWWKRLVVTVVTYPVMRHYGYL</sequence>
<dbReference type="InterPro" id="IPR027417">
    <property type="entry name" value="P-loop_NTPase"/>
</dbReference>
<gene>
    <name evidence="1" type="ORF">MNBD_ACTINO02-2167</name>
</gene>
<reference evidence="1" key="1">
    <citation type="submission" date="2018-06" db="EMBL/GenBank/DDBJ databases">
        <authorList>
            <person name="Zhirakovskaya E."/>
        </authorList>
    </citation>
    <scope>NUCLEOTIDE SEQUENCE</scope>
</reference>
<proteinExistence type="predicted"/>
<dbReference type="Pfam" id="PF13469">
    <property type="entry name" value="Sulfotransfer_3"/>
    <property type="match status" value="1"/>
</dbReference>
<evidence type="ECO:0000313" key="1">
    <source>
        <dbReference type="EMBL" id="VAW05178.1"/>
    </source>
</evidence>
<organism evidence="1">
    <name type="scientific">hydrothermal vent metagenome</name>
    <dbReference type="NCBI Taxonomy" id="652676"/>
    <lineage>
        <taxon>unclassified sequences</taxon>
        <taxon>metagenomes</taxon>
        <taxon>ecological metagenomes</taxon>
    </lineage>
</organism>
<dbReference type="EMBL" id="UOEK01000311">
    <property type="protein sequence ID" value="VAW05178.1"/>
    <property type="molecule type" value="Genomic_DNA"/>
</dbReference>
<dbReference type="GO" id="GO:0001517">
    <property type="term" value="F:N-acetylglucosamine 6-O-sulfotransferase activity"/>
    <property type="evidence" value="ECO:0007669"/>
    <property type="project" value="TreeGrafter"/>
</dbReference>
<dbReference type="PANTHER" id="PTHR10704">
    <property type="entry name" value="CARBOHYDRATE SULFOTRANSFERASE"/>
    <property type="match status" value="1"/>
</dbReference>
<dbReference type="AlphaFoldDB" id="A0A3B0SIH5"/>
<dbReference type="GO" id="GO:0006044">
    <property type="term" value="P:N-acetylglucosamine metabolic process"/>
    <property type="evidence" value="ECO:0007669"/>
    <property type="project" value="TreeGrafter"/>
</dbReference>
<name>A0A3B0SIH5_9ZZZZ</name>
<dbReference type="PANTHER" id="PTHR10704:SF44">
    <property type="entry name" value="LD35051P-RELATED"/>
    <property type="match status" value="1"/>
</dbReference>
<dbReference type="InterPro" id="IPR051135">
    <property type="entry name" value="Gal/GlcNAc/GalNAc_ST"/>
</dbReference>
<dbReference type="Gene3D" id="3.40.50.300">
    <property type="entry name" value="P-loop containing nucleotide triphosphate hydrolases"/>
    <property type="match status" value="1"/>
</dbReference>
<protein>
    <submittedName>
        <fullName evidence="1">Uncharacterized protein</fullName>
    </submittedName>
</protein>